<protein>
    <submittedName>
        <fullName evidence="1">Uncharacterized protein</fullName>
    </submittedName>
</protein>
<accession>W9SEA9</accession>
<reference evidence="2" key="1">
    <citation type="submission" date="2013-01" db="EMBL/GenBank/DDBJ databases">
        <title>Draft Genome Sequence of a Mulberry Tree, Morus notabilis C.K. Schneid.</title>
        <authorList>
            <person name="He N."/>
            <person name="Zhao S."/>
        </authorList>
    </citation>
    <scope>NUCLEOTIDE SEQUENCE</scope>
</reference>
<organism evidence="1 2">
    <name type="scientific">Morus notabilis</name>
    <dbReference type="NCBI Taxonomy" id="981085"/>
    <lineage>
        <taxon>Eukaryota</taxon>
        <taxon>Viridiplantae</taxon>
        <taxon>Streptophyta</taxon>
        <taxon>Embryophyta</taxon>
        <taxon>Tracheophyta</taxon>
        <taxon>Spermatophyta</taxon>
        <taxon>Magnoliopsida</taxon>
        <taxon>eudicotyledons</taxon>
        <taxon>Gunneridae</taxon>
        <taxon>Pentapetalae</taxon>
        <taxon>rosids</taxon>
        <taxon>fabids</taxon>
        <taxon>Rosales</taxon>
        <taxon>Moraceae</taxon>
        <taxon>Moreae</taxon>
        <taxon>Morus</taxon>
    </lineage>
</organism>
<evidence type="ECO:0000313" key="2">
    <source>
        <dbReference type="Proteomes" id="UP000030645"/>
    </source>
</evidence>
<keyword evidence="2" id="KW-1185">Reference proteome</keyword>
<dbReference type="AlphaFoldDB" id="W9SEA9"/>
<sequence length="62" mass="6823">MAASSPCHMGGCDGTYQVVRPRRAGSHVHVREITRSTVGNHFASYPTDRICPYFVLVTDRSA</sequence>
<proteinExistence type="predicted"/>
<gene>
    <name evidence="1" type="ORF">L484_024063</name>
</gene>
<dbReference type="Proteomes" id="UP000030645">
    <property type="component" value="Unassembled WGS sequence"/>
</dbReference>
<dbReference type="EMBL" id="KE345347">
    <property type="protein sequence ID" value="EXC02098.1"/>
    <property type="molecule type" value="Genomic_DNA"/>
</dbReference>
<name>W9SEA9_9ROSA</name>
<evidence type="ECO:0000313" key="1">
    <source>
        <dbReference type="EMBL" id="EXC02098.1"/>
    </source>
</evidence>